<evidence type="ECO:0000256" key="1">
    <source>
        <dbReference type="SAM" id="MobiDB-lite"/>
    </source>
</evidence>
<organism evidence="2">
    <name type="scientific">marine sediment metagenome</name>
    <dbReference type="NCBI Taxonomy" id="412755"/>
    <lineage>
        <taxon>unclassified sequences</taxon>
        <taxon>metagenomes</taxon>
        <taxon>ecological metagenomes</taxon>
    </lineage>
</organism>
<evidence type="ECO:0000313" key="2">
    <source>
        <dbReference type="EMBL" id="GAF77589.1"/>
    </source>
</evidence>
<name>X0S999_9ZZZZ</name>
<feature type="non-terminal residue" evidence="2">
    <location>
        <position position="84"/>
    </location>
</feature>
<sequence length="84" mass="9342">MKEFPSTFDEGLRKGLRTSDSNPRNSQAMITCFNLKSEEMGLVPYVPIANPLTGVSMDWPFPQLFLGQDVRVLATATAIYELST</sequence>
<reference evidence="2" key="1">
    <citation type="journal article" date="2014" name="Front. Microbiol.">
        <title>High frequency of phylogenetically diverse reductive dehalogenase-homologous genes in deep subseafloor sedimentary metagenomes.</title>
        <authorList>
            <person name="Kawai M."/>
            <person name="Futagami T."/>
            <person name="Toyoda A."/>
            <person name="Takaki Y."/>
            <person name="Nishi S."/>
            <person name="Hori S."/>
            <person name="Arai W."/>
            <person name="Tsubouchi T."/>
            <person name="Morono Y."/>
            <person name="Uchiyama I."/>
            <person name="Ito T."/>
            <person name="Fujiyama A."/>
            <person name="Inagaki F."/>
            <person name="Takami H."/>
        </authorList>
    </citation>
    <scope>NUCLEOTIDE SEQUENCE</scope>
    <source>
        <strain evidence="2">Expedition CK06-06</strain>
    </source>
</reference>
<comment type="caution">
    <text evidence="2">The sequence shown here is derived from an EMBL/GenBank/DDBJ whole genome shotgun (WGS) entry which is preliminary data.</text>
</comment>
<dbReference type="EMBL" id="BARS01007052">
    <property type="protein sequence ID" value="GAF77589.1"/>
    <property type="molecule type" value="Genomic_DNA"/>
</dbReference>
<protein>
    <submittedName>
        <fullName evidence="2">Uncharacterized protein</fullName>
    </submittedName>
</protein>
<feature type="region of interest" description="Disordered" evidence="1">
    <location>
        <begin position="1"/>
        <end position="25"/>
    </location>
</feature>
<proteinExistence type="predicted"/>
<dbReference type="AlphaFoldDB" id="X0S999"/>
<accession>X0S999</accession>
<gene>
    <name evidence="2" type="ORF">S01H1_13653</name>
</gene>